<keyword evidence="3" id="KW-0238">DNA-binding</keyword>
<dbReference type="Pfam" id="PF01619">
    <property type="entry name" value="Pro_dh"/>
    <property type="match status" value="1"/>
</dbReference>
<dbReference type="RefSeq" id="WP_124794542.1">
    <property type="nucleotide sequence ID" value="NZ_RQYC01000006.1"/>
</dbReference>
<dbReference type="GO" id="GO:0010133">
    <property type="term" value="P:L-proline catabolic process to L-glutamate"/>
    <property type="evidence" value="ECO:0007669"/>
    <property type="project" value="UniProtKB-UniRule"/>
</dbReference>
<keyword evidence="2 3" id="KW-0520">NAD</keyword>
<evidence type="ECO:0000313" key="10">
    <source>
        <dbReference type="Proteomes" id="UP000269923"/>
    </source>
</evidence>
<dbReference type="Pfam" id="PF18327">
    <property type="entry name" value="PRODH"/>
    <property type="match status" value="1"/>
</dbReference>
<dbReference type="InterPro" id="IPR050485">
    <property type="entry name" value="Proline_metab_enzyme"/>
</dbReference>
<comment type="catalytic activity">
    <reaction evidence="3">
        <text>L-proline + a quinone = (S)-1-pyrroline-5-carboxylate + a quinol + H(+)</text>
        <dbReference type="Rhea" id="RHEA:23784"/>
        <dbReference type="ChEBI" id="CHEBI:15378"/>
        <dbReference type="ChEBI" id="CHEBI:17388"/>
        <dbReference type="ChEBI" id="CHEBI:24646"/>
        <dbReference type="ChEBI" id="CHEBI:60039"/>
        <dbReference type="ChEBI" id="CHEBI:132124"/>
        <dbReference type="EC" id="1.5.5.2"/>
    </reaction>
</comment>
<dbReference type="EC" id="1.2.1.88" evidence="3"/>
<dbReference type="STRING" id="1121352.GCA_000620925_00740"/>
<dbReference type="SUPFAM" id="SSF53720">
    <property type="entry name" value="ALDH-like"/>
    <property type="match status" value="1"/>
</dbReference>
<dbReference type="NCBIfam" id="TIGR01238">
    <property type="entry name" value="D1pyr5carbox3"/>
    <property type="match status" value="1"/>
</dbReference>
<dbReference type="SUPFAM" id="SSF51730">
    <property type="entry name" value="FAD-linked oxidoreductase"/>
    <property type="match status" value="1"/>
</dbReference>
<evidence type="ECO:0000259" key="6">
    <source>
        <dbReference type="Pfam" id="PF01619"/>
    </source>
</evidence>
<name>A0A3P2A4F3_9NEIS</name>
<keyword evidence="3" id="KW-0274">FAD</keyword>
<dbReference type="InterPro" id="IPR016163">
    <property type="entry name" value="Ald_DH_C"/>
</dbReference>
<evidence type="ECO:0000256" key="3">
    <source>
        <dbReference type="PIRNR" id="PIRNR000197"/>
    </source>
</evidence>
<keyword evidence="10" id="KW-1185">Reference proteome</keyword>
<comment type="catalytic activity">
    <reaction evidence="3">
        <text>L-glutamate 5-semialdehyde + NAD(+) + H2O = L-glutamate + NADH + 2 H(+)</text>
        <dbReference type="Rhea" id="RHEA:30235"/>
        <dbReference type="ChEBI" id="CHEBI:15377"/>
        <dbReference type="ChEBI" id="CHEBI:15378"/>
        <dbReference type="ChEBI" id="CHEBI:29985"/>
        <dbReference type="ChEBI" id="CHEBI:57540"/>
        <dbReference type="ChEBI" id="CHEBI:57945"/>
        <dbReference type="ChEBI" id="CHEBI:58066"/>
        <dbReference type="EC" id="1.2.1.88"/>
    </reaction>
</comment>
<keyword evidence="1 3" id="KW-0560">Oxidoreductase</keyword>
<dbReference type="GO" id="GO:0004657">
    <property type="term" value="F:proline dehydrogenase activity"/>
    <property type="evidence" value="ECO:0007669"/>
    <property type="project" value="UniProtKB-UniRule"/>
</dbReference>
<dbReference type="Pfam" id="PF14850">
    <property type="entry name" value="Pro_dh-DNA_bdg"/>
    <property type="match status" value="1"/>
</dbReference>
<dbReference type="Gene3D" id="3.20.20.220">
    <property type="match status" value="1"/>
</dbReference>
<evidence type="ECO:0000313" key="9">
    <source>
        <dbReference type="EMBL" id="RRD90332.1"/>
    </source>
</evidence>
<feature type="domain" description="Proline dehydrogenase PutA" evidence="7">
    <location>
        <begin position="76"/>
        <end position="123"/>
    </location>
</feature>
<accession>A0A3P2A4F3</accession>
<gene>
    <name evidence="9" type="primary">putA</name>
    <name evidence="9" type="ORF">EII21_05255</name>
</gene>
<dbReference type="InterPro" id="IPR029041">
    <property type="entry name" value="FAD-linked_oxidoreductase-like"/>
</dbReference>
<feature type="domain" description="Proline dehydrogenase" evidence="6">
    <location>
        <begin position="171"/>
        <end position="452"/>
    </location>
</feature>
<reference evidence="9 10" key="1">
    <citation type="submission" date="2018-11" db="EMBL/GenBank/DDBJ databases">
        <title>Genomes From Bacteria Associated with the Canine Oral Cavity: a Test Case for Automated Genome-Based Taxonomic Assignment.</title>
        <authorList>
            <person name="Coil D.A."/>
            <person name="Jospin G."/>
            <person name="Darling A.E."/>
            <person name="Wallis C."/>
            <person name="Davis I.J."/>
            <person name="Harris S."/>
            <person name="Eisen J.A."/>
            <person name="Holcombe L.J."/>
            <person name="O'Flynn C."/>
        </authorList>
    </citation>
    <scope>NUCLEOTIDE SEQUENCE [LARGE SCALE GENOMIC DNA]</scope>
    <source>
        <strain evidence="9 10">COT-280</strain>
    </source>
</reference>
<comment type="function">
    <text evidence="3">Oxidizes proline to glutamate for use as a carbon and nitrogen source.</text>
</comment>
<keyword evidence="3" id="KW-0285">Flavoprotein</keyword>
<keyword evidence="3" id="KW-0678">Repressor</keyword>
<comment type="similarity">
    <text evidence="3">In the C-terminal section; belongs to the aldehyde dehydrogenase family.</text>
</comment>
<sequence>MFQFLPQHTSPLRRAVTAAYRRDEAQSVADLFAGLHIPPEQRDAADGLAHTLREKSRQSAAETPALVLADACPPVSPEGRALMELVEALPRTPDETTRQELLRDKLSAGDWDKILRHTEEEPVSWLQKLAGHRETEEAVPTDAESRSKKAVQSVNMLTRHFTAAATIEEAAKKFKKREKAGYAFSFALPLNEAASEAEAQAHYQIYTDAVHTIGALTRRTGVYTAHNLSLKLSAICPFFRHLCAQQVHYYLLPKLKTLFLLAKEYQISICLEAEESTRLELSLSLVEALAAETVLAGYHGIGITLQAYQKRAPAVIELLADCARKNQTRLMVRLVKGGYWSQEIQAAQSAGLNGYPVYTRKAHTDLSYLACAQLLLAAEDALYPQFATHNPDTVAAIHEMAQERELEFQCLHGLGETLFDHVAGEKQLSRRCRIYLPVGEAAQWSDYTARRLCDRFTLNLADTLPETEETADGIRSPRNPLDAAVSTQGKTHPALPLPRYLYGQTRLNAIGIDFSDDLVLNRLQELMNLASEDGFQAAPVTVMDTPRHEARFVQNPADANDAIGAVSPIREAAVHNVLSAAKIVEPHWAAVPVQQRADALCRFADTLENCLPEMLNLIIRESGKTARAALDELRLAVDYCRYYAAEAERLCADRAPVGTLVCISPWHSPLAVFVGQIAAALAAGNTVIAKPALQTTLTAYRAVNILHSCGIPKAALQLLTGGADIGAALVQDPRIGGVLFSGSTATAKLINHSLGQRSDLPVFVAESGGQNVMIADSSTDIHRLCRDVLHSAFDSAGQHSTALRLLCVQDDIADQVIAKLRAAADNLIIGNPADAAVEVGPIIDQESHDNISAYIEQAKTTALHVHQSPLPHHLSHHAYIPPTIIELADLSHFQREVFGPVLHICRFHADQLKQTIAQINGKGYALNCGIHSRIRSRSDDISQNIEAGNIYINRRTTDTFPDVQPFGGHGLSGTGPKAGAGFYLQRLGHGRWRIPTLSREAFADAQALQAAEKMIRETGFDHDTRVKLSGLAGQAKIHNLRHAQSQLAHSSGEENTLTWRSPKHIWLHGGTQESAFAALIQIAAAGMQAVVGYDHPLAGWHTRLNGILRVSSHPEQQTFVSHLVSLELPPPQIKMDLAARKGAIVRIIDAREGLDLLRLFEEVSYCADTAVAGCLPELIAATFSPMQDTLANGGNV</sequence>
<evidence type="ECO:0000256" key="4">
    <source>
        <dbReference type="SAM" id="MobiDB-lite"/>
    </source>
</evidence>
<dbReference type="PANTHER" id="PTHR42862">
    <property type="entry name" value="DELTA-1-PYRROLINE-5-CARBOXYLATE DEHYDROGENASE 1, ISOFORM A-RELATED"/>
    <property type="match status" value="1"/>
</dbReference>
<dbReference type="PANTHER" id="PTHR42862:SF1">
    <property type="entry name" value="DELTA-1-PYRROLINE-5-CARBOXYLATE DEHYDROGENASE 2, ISOFORM A-RELATED"/>
    <property type="match status" value="1"/>
</dbReference>
<protein>
    <recommendedName>
        <fullName evidence="3">Bifunctional protein PutA</fullName>
    </recommendedName>
    <domain>
        <recommendedName>
            <fullName evidence="3">Proline dehydrogenase</fullName>
            <ecNumber evidence="3">1.5.5.2</ecNumber>
        </recommendedName>
        <alternativeName>
            <fullName evidence="3">Proline oxidase</fullName>
        </alternativeName>
    </domain>
    <domain>
        <recommendedName>
            <fullName evidence="3">Delta-1-pyrroline-5-carboxylate dehydrogenase</fullName>
            <shortName evidence="3">P5C dehydrogenase</shortName>
            <ecNumber evidence="3">1.2.1.88</ecNumber>
        </recommendedName>
        <alternativeName>
            <fullName evidence="3">L-glutamate gamma-semialdehyde dehydrogenase</fullName>
        </alternativeName>
    </domain>
</protein>
<keyword evidence="3" id="KW-0804">Transcription</keyword>
<comment type="cofactor">
    <cofactor evidence="3">
        <name>FAD</name>
        <dbReference type="ChEBI" id="CHEBI:57692"/>
    </cofactor>
</comment>
<dbReference type="EMBL" id="RQYC01000006">
    <property type="protein sequence ID" value="RRD90332.1"/>
    <property type="molecule type" value="Genomic_DNA"/>
</dbReference>
<dbReference type="InterPro" id="IPR024082">
    <property type="entry name" value="PRODH_PutA_dom_II"/>
</dbReference>
<keyword evidence="3" id="KW-0805">Transcription regulation</keyword>
<dbReference type="GO" id="GO:0009898">
    <property type="term" value="C:cytoplasmic side of plasma membrane"/>
    <property type="evidence" value="ECO:0007669"/>
    <property type="project" value="TreeGrafter"/>
</dbReference>
<evidence type="ECO:0000259" key="7">
    <source>
        <dbReference type="Pfam" id="PF14850"/>
    </source>
</evidence>
<dbReference type="InterPro" id="IPR024090">
    <property type="entry name" value="PRODH_PutA_dom_I"/>
</dbReference>
<feature type="domain" description="Aldehyde dehydrogenase" evidence="5">
    <location>
        <begin position="553"/>
        <end position="980"/>
    </location>
</feature>
<dbReference type="InterPro" id="IPR005933">
    <property type="entry name" value="PutA_C"/>
</dbReference>
<dbReference type="Pfam" id="PF00171">
    <property type="entry name" value="Aldedh"/>
    <property type="match status" value="1"/>
</dbReference>
<feature type="region of interest" description="Disordered" evidence="4">
    <location>
        <begin position="468"/>
        <end position="490"/>
    </location>
</feature>
<evidence type="ECO:0000259" key="8">
    <source>
        <dbReference type="Pfam" id="PF18327"/>
    </source>
</evidence>
<dbReference type="InterPro" id="IPR002872">
    <property type="entry name" value="Proline_DH_dom"/>
</dbReference>
<comment type="pathway">
    <text evidence="3">Amino-acid degradation; L-proline degradation into L-glutamate; L-glutamate from L-proline: step 1/2.</text>
</comment>
<dbReference type="Gene3D" id="1.20.5.550">
    <property type="entry name" value="Single Helix bin"/>
    <property type="match status" value="1"/>
</dbReference>
<evidence type="ECO:0000256" key="1">
    <source>
        <dbReference type="ARBA" id="ARBA00023002"/>
    </source>
</evidence>
<dbReference type="GO" id="GO:0003842">
    <property type="term" value="F:L-glutamate gamma-semialdehyde dehydrogenase activity"/>
    <property type="evidence" value="ECO:0007669"/>
    <property type="project" value="UniProtKB-UniRule"/>
</dbReference>
<dbReference type="NCBIfam" id="NF008869">
    <property type="entry name" value="PRK11904.1"/>
    <property type="match status" value="1"/>
</dbReference>
<dbReference type="InterPro" id="IPR016161">
    <property type="entry name" value="Ald_DH/histidinol_DH"/>
</dbReference>
<dbReference type="Gene3D" id="3.40.309.10">
    <property type="entry name" value="Aldehyde Dehydrogenase, Chain A, domain 2"/>
    <property type="match status" value="1"/>
</dbReference>
<dbReference type="AlphaFoldDB" id="A0A3P2A4F3"/>
<dbReference type="PIRSF" id="PIRSF000197">
    <property type="entry name" value="Bifunct_PutA"/>
    <property type="match status" value="1"/>
</dbReference>
<dbReference type="InterPro" id="IPR041349">
    <property type="entry name" value="PRODH"/>
</dbReference>
<organism evidence="9 10">
    <name type="scientific">Conchiformibius steedae</name>
    <dbReference type="NCBI Taxonomy" id="153493"/>
    <lineage>
        <taxon>Bacteria</taxon>
        <taxon>Pseudomonadati</taxon>
        <taxon>Pseudomonadota</taxon>
        <taxon>Betaproteobacteria</taxon>
        <taxon>Neisseriales</taxon>
        <taxon>Neisseriaceae</taxon>
        <taxon>Conchiformibius</taxon>
    </lineage>
</organism>
<comment type="pathway">
    <text evidence="3">Amino-acid degradation; L-proline degradation into L-glutamate; L-glutamate from L-proline: step 2/2.</text>
</comment>
<dbReference type="SUPFAM" id="SSF81935">
    <property type="entry name" value="N-terminal domain of bifunctional PutA protein"/>
    <property type="match status" value="1"/>
</dbReference>
<dbReference type="Gene3D" id="3.40.605.10">
    <property type="entry name" value="Aldehyde Dehydrogenase, Chain A, domain 1"/>
    <property type="match status" value="1"/>
</dbReference>
<feature type="domain" description="Proline utilization A proline dehydrogenase N-terminal" evidence="8">
    <location>
        <begin position="10"/>
        <end position="52"/>
    </location>
</feature>
<dbReference type="UniPathway" id="UPA00261">
    <property type="reaction ID" value="UER00373"/>
</dbReference>
<dbReference type="EC" id="1.5.5.2" evidence="3"/>
<keyword evidence="3" id="KW-0642">Proline metabolism</keyword>
<evidence type="ECO:0000256" key="2">
    <source>
        <dbReference type="ARBA" id="ARBA00023027"/>
    </source>
</evidence>
<dbReference type="InterPro" id="IPR025703">
    <property type="entry name" value="Bifunct_PutA"/>
</dbReference>
<dbReference type="InterPro" id="IPR016162">
    <property type="entry name" value="Ald_DH_N"/>
</dbReference>
<comment type="similarity">
    <text evidence="3">In the N-terminal section; belongs to the proline dehydrogenase family.</text>
</comment>
<dbReference type="GO" id="GO:0003700">
    <property type="term" value="F:DNA-binding transcription factor activity"/>
    <property type="evidence" value="ECO:0007669"/>
    <property type="project" value="InterPro"/>
</dbReference>
<dbReference type="InterPro" id="IPR024089">
    <property type="entry name" value="PRODH_PutA_dom_I/II"/>
</dbReference>
<dbReference type="InterPro" id="IPR015590">
    <property type="entry name" value="Aldehyde_DH_dom"/>
</dbReference>
<evidence type="ECO:0000259" key="5">
    <source>
        <dbReference type="Pfam" id="PF00171"/>
    </source>
</evidence>
<comment type="caution">
    <text evidence="9">The sequence shown here is derived from an EMBL/GenBank/DDBJ whole genome shotgun (WGS) entry which is preliminary data.</text>
</comment>
<dbReference type="GO" id="GO:0003677">
    <property type="term" value="F:DNA binding"/>
    <property type="evidence" value="ECO:0007669"/>
    <property type="project" value="UniProtKB-KW"/>
</dbReference>
<dbReference type="OrthoDB" id="8613586at2"/>
<proteinExistence type="inferred from homology"/>
<dbReference type="Proteomes" id="UP000269923">
    <property type="component" value="Unassembled WGS sequence"/>
</dbReference>